<name>A0A1M7YHG2_9FIRM</name>
<dbReference type="STRING" id="1121345.SAMN02745217_03478"/>
<sequence>MLKEIIQNKKIRAVIVIVSVIFLFTVVYCAMKPKKENNNLISKETEKVTVISGGGKTEEDEEISAAYGEWKITDYLGESVEYHGADATTKVEKSENEKVIKKIKKKYLYKKLFIDSKNITAFSPPTELGYNVLTWDDLFSIYRQPSDIWGGISPPFLCISLNLKDYDDSFDLIIDTNGIATLVVKGQFFRLEKTVTN</sequence>
<gene>
    <name evidence="1" type="ORF">SAMN02745217_03478</name>
</gene>
<evidence type="ECO:0000313" key="2">
    <source>
        <dbReference type="Proteomes" id="UP000184612"/>
    </source>
</evidence>
<keyword evidence="2" id="KW-1185">Reference proteome</keyword>
<reference evidence="1 2" key="1">
    <citation type="submission" date="2016-12" db="EMBL/GenBank/DDBJ databases">
        <authorList>
            <person name="Song W.-J."/>
            <person name="Kurnit D.M."/>
        </authorList>
    </citation>
    <scope>NUCLEOTIDE SEQUENCE [LARGE SCALE GENOMIC DNA]</scope>
    <source>
        <strain evidence="1 2">DSM 12503</strain>
    </source>
</reference>
<dbReference type="EMBL" id="FRFD01000010">
    <property type="protein sequence ID" value="SHO52043.1"/>
    <property type="molecule type" value="Genomic_DNA"/>
</dbReference>
<organism evidence="1 2">
    <name type="scientific">Anaerocolumna xylanovorans DSM 12503</name>
    <dbReference type="NCBI Taxonomy" id="1121345"/>
    <lineage>
        <taxon>Bacteria</taxon>
        <taxon>Bacillati</taxon>
        <taxon>Bacillota</taxon>
        <taxon>Clostridia</taxon>
        <taxon>Lachnospirales</taxon>
        <taxon>Lachnospiraceae</taxon>
        <taxon>Anaerocolumna</taxon>
    </lineage>
</organism>
<proteinExistence type="predicted"/>
<accession>A0A1M7YHG2</accession>
<dbReference type="AlphaFoldDB" id="A0A1M7YHG2"/>
<dbReference type="Proteomes" id="UP000184612">
    <property type="component" value="Unassembled WGS sequence"/>
</dbReference>
<protein>
    <submittedName>
        <fullName evidence="1">Uncharacterized protein</fullName>
    </submittedName>
</protein>
<evidence type="ECO:0000313" key="1">
    <source>
        <dbReference type="EMBL" id="SHO52043.1"/>
    </source>
</evidence>